<feature type="transmembrane region" description="Helical" evidence="10">
    <location>
        <begin position="210"/>
        <end position="228"/>
    </location>
</feature>
<evidence type="ECO:0000256" key="4">
    <source>
        <dbReference type="ARBA" id="ARBA00022679"/>
    </source>
</evidence>
<feature type="transmembrane region" description="Helical" evidence="10">
    <location>
        <begin position="86"/>
        <end position="104"/>
    </location>
</feature>
<evidence type="ECO:0000259" key="11">
    <source>
        <dbReference type="Pfam" id="PF01757"/>
    </source>
</evidence>
<name>A0ABT2QRT1_9STAP</name>
<keyword evidence="8" id="KW-0012">Acyltransferase</keyword>
<gene>
    <name evidence="12" type="ORF">N9R04_08035</name>
</gene>
<evidence type="ECO:0000313" key="13">
    <source>
        <dbReference type="Proteomes" id="UP001209553"/>
    </source>
</evidence>
<feature type="transmembrane region" description="Helical" evidence="10">
    <location>
        <begin position="334"/>
        <end position="355"/>
    </location>
</feature>
<dbReference type="InterPro" id="IPR002656">
    <property type="entry name" value="Acyl_transf_3_dom"/>
</dbReference>
<feature type="transmembrane region" description="Helical" evidence="10">
    <location>
        <begin position="310"/>
        <end position="328"/>
    </location>
</feature>
<evidence type="ECO:0000256" key="1">
    <source>
        <dbReference type="ARBA" id="ARBA00004651"/>
    </source>
</evidence>
<dbReference type="Pfam" id="PF01757">
    <property type="entry name" value="Acyl_transf_3"/>
    <property type="match status" value="1"/>
</dbReference>
<evidence type="ECO:0000313" key="12">
    <source>
        <dbReference type="EMBL" id="MCU5746657.1"/>
    </source>
</evidence>
<evidence type="ECO:0000256" key="8">
    <source>
        <dbReference type="ARBA" id="ARBA00023315"/>
    </source>
</evidence>
<reference evidence="12 13" key="1">
    <citation type="journal article" date="2023" name="Int. J. Syst. Evol. Microbiol.">
        <title>Streptococcus sciuri sp. nov., Staphylococcus marylandisciuri sp. nov. and Staphylococcus americanisciuri sp. nov., isolated from faeces of eastern grey squirrel (Sciurus carolinensis).</title>
        <authorList>
            <person name="Volokhov D.V."/>
            <person name="Zagorodnyaya T.A."/>
            <person name="Furtak V.A."/>
            <person name="Nattanmai G."/>
            <person name="Randall L."/>
            <person name="Jose S."/>
            <person name="Gao Y."/>
            <person name="Eisenberg T."/>
            <person name="Delmonte P."/>
            <person name="Blom J."/>
            <person name="Mitchell K.K."/>
        </authorList>
    </citation>
    <scope>NUCLEOTIDE SEQUENCE [LARGE SCALE GENOMIC DNA]</scope>
    <source>
        <strain evidence="12 13">SQ8-PEA</strain>
    </source>
</reference>
<comment type="subcellular location">
    <subcellularLocation>
        <location evidence="1">Cell membrane</location>
        <topology evidence="1">Multi-pass membrane protein</topology>
    </subcellularLocation>
</comment>
<feature type="compositionally biased region" description="Low complexity" evidence="9">
    <location>
        <begin position="422"/>
        <end position="436"/>
    </location>
</feature>
<comment type="similarity">
    <text evidence="2">Belongs to the acyltransferase 3 family.</text>
</comment>
<dbReference type="CDD" id="cd01840">
    <property type="entry name" value="SGNH_hydrolase_yrhL_like"/>
    <property type="match status" value="1"/>
</dbReference>
<evidence type="ECO:0000256" key="9">
    <source>
        <dbReference type="SAM" id="MobiDB-lite"/>
    </source>
</evidence>
<keyword evidence="3" id="KW-1003">Cell membrane</keyword>
<feature type="transmembrane region" description="Helical" evidence="10">
    <location>
        <begin position="240"/>
        <end position="260"/>
    </location>
</feature>
<dbReference type="InterPro" id="IPR036514">
    <property type="entry name" value="SGNH_hydro_sf"/>
</dbReference>
<dbReference type="Proteomes" id="UP001209553">
    <property type="component" value="Unassembled WGS sequence"/>
</dbReference>
<feature type="transmembrane region" description="Helical" evidence="10">
    <location>
        <begin position="175"/>
        <end position="198"/>
    </location>
</feature>
<feature type="transmembrane region" description="Helical" evidence="10">
    <location>
        <begin position="147"/>
        <end position="168"/>
    </location>
</feature>
<dbReference type="Gene3D" id="3.40.50.1110">
    <property type="entry name" value="SGNH hydrolase"/>
    <property type="match status" value="1"/>
</dbReference>
<dbReference type="PANTHER" id="PTHR23028:SF53">
    <property type="entry name" value="ACYL_TRANSF_3 DOMAIN-CONTAINING PROTEIN"/>
    <property type="match status" value="1"/>
</dbReference>
<feature type="transmembrane region" description="Helical" evidence="10">
    <location>
        <begin position="376"/>
        <end position="394"/>
    </location>
</feature>
<keyword evidence="4" id="KW-0808">Transferase</keyword>
<feature type="region of interest" description="Disordered" evidence="9">
    <location>
        <begin position="405"/>
        <end position="443"/>
    </location>
</feature>
<evidence type="ECO:0000256" key="5">
    <source>
        <dbReference type="ARBA" id="ARBA00022692"/>
    </source>
</evidence>
<evidence type="ECO:0000256" key="10">
    <source>
        <dbReference type="SAM" id="Phobius"/>
    </source>
</evidence>
<organism evidence="12 13">
    <name type="scientific">Staphylococcus marylandisciuri</name>
    <dbReference type="NCBI Taxonomy" id="2981529"/>
    <lineage>
        <taxon>Bacteria</taxon>
        <taxon>Bacillati</taxon>
        <taxon>Bacillota</taxon>
        <taxon>Bacilli</taxon>
        <taxon>Bacillales</taxon>
        <taxon>Staphylococcaceae</taxon>
        <taxon>Staphylococcus</taxon>
    </lineage>
</organism>
<evidence type="ECO:0000256" key="3">
    <source>
        <dbReference type="ARBA" id="ARBA00022475"/>
    </source>
</evidence>
<dbReference type="EMBL" id="JAOPKZ010000013">
    <property type="protein sequence ID" value="MCU5746657.1"/>
    <property type="molecule type" value="Genomic_DNA"/>
</dbReference>
<keyword evidence="5 10" id="KW-0812">Transmembrane</keyword>
<dbReference type="SUPFAM" id="SSF52266">
    <property type="entry name" value="SGNH hydrolase"/>
    <property type="match status" value="1"/>
</dbReference>
<protein>
    <submittedName>
        <fullName evidence="12">Acetyltransferase</fullName>
    </submittedName>
</protein>
<evidence type="ECO:0000256" key="7">
    <source>
        <dbReference type="ARBA" id="ARBA00023136"/>
    </source>
</evidence>
<feature type="transmembrane region" description="Helical" evidence="10">
    <location>
        <begin position="21"/>
        <end position="37"/>
    </location>
</feature>
<keyword evidence="7 10" id="KW-0472">Membrane</keyword>
<feature type="transmembrane region" description="Helical" evidence="10">
    <location>
        <begin position="43"/>
        <end position="65"/>
    </location>
</feature>
<dbReference type="InterPro" id="IPR050879">
    <property type="entry name" value="Acyltransferase_3"/>
</dbReference>
<keyword evidence="13" id="KW-1185">Reference proteome</keyword>
<accession>A0ABT2QRT1</accession>
<comment type="caution">
    <text evidence="12">The sequence shown here is derived from an EMBL/GenBank/DDBJ whole genome shotgun (WGS) entry which is preliminary data.</text>
</comment>
<feature type="domain" description="Acyltransferase 3" evidence="11">
    <location>
        <begin position="18"/>
        <end position="347"/>
    </location>
</feature>
<dbReference type="RefSeq" id="WP_262856308.1">
    <property type="nucleotide sequence ID" value="NZ_JAOPKZ010000013.1"/>
</dbReference>
<evidence type="ECO:0000256" key="6">
    <source>
        <dbReference type="ARBA" id="ARBA00022989"/>
    </source>
</evidence>
<keyword evidence="6 10" id="KW-1133">Transmembrane helix</keyword>
<sequence length="600" mass="68926">MEKGDRKRAQVHHHRYLPGLDGFRGFAVLAIIIFHLNEKWLTGGFLGVDTFFVISGYLITSLLLSEHQLTGSINLFDFWKRRIKRLIPAVLFLLAIVLTYTIVFEPRFILKIKGDIIAAFFYVSNWWYIFKNVDYFDQFSIQPLKHLWSLAIEEQFYLLYPVALLILLNNVRKKTIAYIMIGISLLSLILMTILTHFGSGDSRVYFGTDTRLQTLLLGGLLAFLWPPFKLKTHIPLQLKFIIDAVGTVSLVFLGFIMFYIDFEDTWLYYGGFYAISLLTILIIASVVHPTGLFAKLMGNPIFVYIGKRSYSLYLWHYPVISYVHTHFVQGQIPFYVYIIDIVLMLLLTEVSYHLVERPIRKQGIKAFSISPWVHKSFSRLALAIVLLIPSVLLFTGEFDARGKAHEENKQTAFHPKKKTSSQPNKNQAKQNNDKNNTSNKDEIKDLSPLLIGDSIMVDIGKEVQNQIPNAEVDGKVGRQLSDVPSLASNNYQSYNADNKQVVLELGTNGDFTKAQLEELLQQFNKADIYLVTTRVPKDYQDHINQLMKQASKDHKNVHLVDWNKISQGHSDYFAYDGIHLEYKGVKRLTKAIQDELLKNE</sequence>
<proteinExistence type="inferred from homology"/>
<evidence type="ECO:0000256" key="2">
    <source>
        <dbReference type="ARBA" id="ARBA00007400"/>
    </source>
</evidence>
<dbReference type="PANTHER" id="PTHR23028">
    <property type="entry name" value="ACETYLTRANSFERASE"/>
    <property type="match status" value="1"/>
</dbReference>
<feature type="transmembrane region" description="Helical" evidence="10">
    <location>
        <begin position="266"/>
        <end position="289"/>
    </location>
</feature>